<sequence length="117" mass="13310">MRMFTTWLGTVLFIGMVLATQSYAGGHPTIGDKGTSDHHDLAMYYEEEAQKNKSKALDWEFAADYFEKFPDTYTGKMKVSEHIASLREAAEDFRKTAERNQQLASKHRAMMRQGVGP</sequence>
<feature type="region of interest" description="Disordered" evidence="1">
    <location>
        <begin position="95"/>
        <end position="117"/>
    </location>
</feature>
<dbReference type="EMBL" id="CP047423">
    <property type="protein sequence ID" value="QPD05267.1"/>
    <property type="molecule type" value="Genomic_DNA"/>
</dbReference>
<protein>
    <submittedName>
        <fullName evidence="3">Uncharacterized protein</fullName>
    </submittedName>
</protein>
<gene>
    <name evidence="3" type="ORF">Nkreftii_003041</name>
</gene>
<evidence type="ECO:0000256" key="2">
    <source>
        <dbReference type="SAM" id="SignalP"/>
    </source>
</evidence>
<dbReference type="KEGG" id="nkf:Nkreftii_003041"/>
<dbReference type="Proteomes" id="UP000593737">
    <property type="component" value="Chromosome"/>
</dbReference>
<evidence type="ECO:0000313" key="3">
    <source>
        <dbReference type="EMBL" id="QPD05267.1"/>
    </source>
</evidence>
<name>A0A7S8IZK8_9BACT</name>
<organism evidence="3 4">
    <name type="scientific">Candidatus Nitrospira kreftii</name>
    <dbReference type="NCBI Taxonomy" id="2652173"/>
    <lineage>
        <taxon>Bacteria</taxon>
        <taxon>Pseudomonadati</taxon>
        <taxon>Nitrospirota</taxon>
        <taxon>Nitrospiria</taxon>
        <taxon>Nitrospirales</taxon>
        <taxon>Nitrospiraceae</taxon>
        <taxon>Nitrospira</taxon>
    </lineage>
</organism>
<keyword evidence="2" id="KW-0732">Signal</keyword>
<proteinExistence type="predicted"/>
<evidence type="ECO:0000313" key="4">
    <source>
        <dbReference type="Proteomes" id="UP000593737"/>
    </source>
</evidence>
<dbReference type="AlphaFoldDB" id="A0A7S8IZK8"/>
<accession>A0A7S8IZK8</accession>
<evidence type="ECO:0000256" key="1">
    <source>
        <dbReference type="SAM" id="MobiDB-lite"/>
    </source>
</evidence>
<feature type="chain" id="PRO_5032919967" evidence="2">
    <location>
        <begin position="25"/>
        <end position="117"/>
    </location>
</feature>
<reference evidence="3 4" key="1">
    <citation type="journal article" date="2020" name="ISME J.">
        <title>Enrichment and physiological characterization of a novel comammox Nitrospira indicates ammonium inhibition of complete nitrification.</title>
        <authorList>
            <person name="Sakoula D."/>
            <person name="Koch H."/>
            <person name="Frank J."/>
            <person name="Jetten M.S.M."/>
            <person name="van Kessel M.A.H.J."/>
            <person name="Lucker S."/>
        </authorList>
    </citation>
    <scope>NUCLEOTIDE SEQUENCE [LARGE SCALE GENOMIC DNA]</scope>
    <source>
        <strain evidence="3">Comreactor17</strain>
    </source>
</reference>
<feature type="signal peptide" evidence="2">
    <location>
        <begin position="1"/>
        <end position="24"/>
    </location>
</feature>